<gene>
    <name evidence="1" type="ORF">PPRIM_AZ9-3.1.T0660168</name>
</gene>
<evidence type="ECO:0000313" key="2">
    <source>
        <dbReference type="Proteomes" id="UP000688137"/>
    </source>
</evidence>
<accession>A0A8S1N403</accession>
<evidence type="ECO:0000313" key="1">
    <source>
        <dbReference type="EMBL" id="CAD8081784.1"/>
    </source>
</evidence>
<dbReference type="OMA" id="KQDFSRH"/>
<sequence>MFFSPSFQEFMEKEKSIYSTLQKHLDIILANQIDFTYHSVFQLFSHISILHNTQASLFQALMKMVGSLVEQNKQQNINDLLLLDNQPKSNKFLQPNFFEIFEDKQIQVSKIQKLLNVTEDNKKISIQTEIELPKEKVYRESVKNRKERQQMDAHECEECERFYKALPNTNQAEKLKQDFSRHRINHKLNQEKLLLTPE</sequence>
<reference evidence="1" key="1">
    <citation type="submission" date="2021-01" db="EMBL/GenBank/DDBJ databases">
        <authorList>
            <consortium name="Genoscope - CEA"/>
            <person name="William W."/>
        </authorList>
    </citation>
    <scope>NUCLEOTIDE SEQUENCE</scope>
</reference>
<dbReference type="AlphaFoldDB" id="A0A8S1N403"/>
<dbReference type="Proteomes" id="UP000688137">
    <property type="component" value="Unassembled WGS sequence"/>
</dbReference>
<name>A0A8S1N403_PARPR</name>
<proteinExistence type="predicted"/>
<comment type="caution">
    <text evidence="1">The sequence shown here is derived from an EMBL/GenBank/DDBJ whole genome shotgun (WGS) entry which is preliminary data.</text>
</comment>
<keyword evidence="2" id="KW-1185">Reference proteome</keyword>
<organism evidence="1 2">
    <name type="scientific">Paramecium primaurelia</name>
    <dbReference type="NCBI Taxonomy" id="5886"/>
    <lineage>
        <taxon>Eukaryota</taxon>
        <taxon>Sar</taxon>
        <taxon>Alveolata</taxon>
        <taxon>Ciliophora</taxon>
        <taxon>Intramacronucleata</taxon>
        <taxon>Oligohymenophorea</taxon>
        <taxon>Peniculida</taxon>
        <taxon>Parameciidae</taxon>
        <taxon>Paramecium</taxon>
    </lineage>
</organism>
<protein>
    <submittedName>
        <fullName evidence="1">Uncharacterized protein</fullName>
    </submittedName>
</protein>
<dbReference type="EMBL" id="CAJJDM010000068">
    <property type="protein sequence ID" value="CAD8081784.1"/>
    <property type="molecule type" value="Genomic_DNA"/>
</dbReference>